<dbReference type="GO" id="GO:0003677">
    <property type="term" value="F:DNA binding"/>
    <property type="evidence" value="ECO:0007669"/>
    <property type="project" value="InterPro"/>
</dbReference>
<evidence type="ECO:0000259" key="2">
    <source>
        <dbReference type="PROSITE" id="PS50943"/>
    </source>
</evidence>
<organism evidence="3 4">
    <name type="scientific">Streptococcus mitis</name>
    <dbReference type="NCBI Taxonomy" id="28037"/>
    <lineage>
        <taxon>Bacteria</taxon>
        <taxon>Bacillati</taxon>
        <taxon>Bacillota</taxon>
        <taxon>Bacilli</taxon>
        <taxon>Lactobacillales</taxon>
        <taxon>Streptococcaceae</taxon>
        <taxon>Streptococcus</taxon>
        <taxon>Streptococcus mitis group</taxon>
    </lineage>
</organism>
<feature type="domain" description="HTH cro/C1-type" evidence="2">
    <location>
        <begin position="27"/>
        <end position="62"/>
    </location>
</feature>
<dbReference type="OrthoDB" id="5769614at2"/>
<dbReference type="PANTHER" id="PTHR37038">
    <property type="entry name" value="TRANSCRIPTIONAL REGULATOR-RELATED"/>
    <property type="match status" value="1"/>
</dbReference>
<dbReference type="InterPro" id="IPR010982">
    <property type="entry name" value="Lambda_DNA-bd_dom_sf"/>
</dbReference>
<dbReference type="SMART" id="SM00530">
    <property type="entry name" value="HTH_XRE"/>
    <property type="match status" value="1"/>
</dbReference>
<keyword evidence="1" id="KW-1133">Transmembrane helix</keyword>
<dbReference type="Pfam" id="PF21259">
    <property type="entry name" value="Rgg_C"/>
    <property type="match status" value="1"/>
</dbReference>
<dbReference type="PANTHER" id="PTHR37038:SF12">
    <property type="entry name" value="TRANSCRIPTIONAL REGULATOR"/>
    <property type="match status" value="1"/>
</dbReference>
<proteinExistence type="predicted"/>
<keyword evidence="1" id="KW-0472">Membrane</keyword>
<dbReference type="PROSITE" id="PS50943">
    <property type="entry name" value="HTH_CROC1"/>
    <property type="match status" value="1"/>
</dbReference>
<dbReference type="InterPro" id="IPR010057">
    <property type="entry name" value="Transcription_activator_Rgg_C"/>
</dbReference>
<dbReference type="Proteomes" id="UP000028030">
    <property type="component" value="Unassembled WGS sequence"/>
</dbReference>
<dbReference type="InterPro" id="IPR001387">
    <property type="entry name" value="Cro/C1-type_HTH"/>
</dbReference>
<protein>
    <submittedName>
        <fullName evidence="3">Transcriptional activator, Rgg/GadR/MutR family, C-terminal domain protein</fullName>
    </submittedName>
</protein>
<accession>A0A081QBM0</accession>
<dbReference type="InterPro" id="IPR053163">
    <property type="entry name" value="HTH-type_regulator_Rgg"/>
</dbReference>
<feature type="transmembrane region" description="Helical" evidence="1">
    <location>
        <begin position="147"/>
        <end position="171"/>
    </location>
</feature>
<keyword evidence="1" id="KW-0812">Transmembrane</keyword>
<dbReference type="PATRIC" id="fig|28037.97.peg.522"/>
<evidence type="ECO:0000313" key="4">
    <source>
        <dbReference type="Proteomes" id="UP000028030"/>
    </source>
</evidence>
<evidence type="ECO:0000313" key="3">
    <source>
        <dbReference type="EMBL" id="KEQ40343.1"/>
    </source>
</evidence>
<reference evidence="3 4" key="1">
    <citation type="submission" date="2014-05" db="EMBL/GenBank/DDBJ databases">
        <authorList>
            <person name="Daugherty S.C."/>
            <person name="Tallon L.J."/>
            <person name="Sadzewicz L."/>
            <person name="Kilian M."/>
            <person name="Tettelin H."/>
        </authorList>
    </citation>
    <scope>NUCLEOTIDE SEQUENCE [LARGE SCALE GENOMIC DNA]</scope>
    <source>
        <strain evidence="3 4">SK642</strain>
    </source>
</reference>
<evidence type="ECO:0000256" key="1">
    <source>
        <dbReference type="SAM" id="Phobius"/>
    </source>
</evidence>
<comment type="caution">
    <text evidence="3">The sequence shown here is derived from an EMBL/GenBank/DDBJ whole genome shotgun (WGS) entry which is preliminary data.</text>
</comment>
<dbReference type="AlphaFoldDB" id="A0A081QBM0"/>
<dbReference type="SUPFAM" id="SSF47413">
    <property type="entry name" value="lambda repressor-like DNA-binding domains"/>
    <property type="match status" value="1"/>
</dbReference>
<dbReference type="RefSeq" id="WP_033683297.1">
    <property type="nucleotide sequence ID" value="NZ_JPFW01000007.1"/>
</dbReference>
<dbReference type="Gene3D" id="1.10.260.40">
    <property type="entry name" value="lambda repressor-like DNA-binding domains"/>
    <property type="match status" value="1"/>
</dbReference>
<gene>
    <name evidence="3" type="ORF">SK642_0575</name>
</gene>
<dbReference type="Pfam" id="PF01381">
    <property type="entry name" value="HTH_3"/>
    <property type="match status" value="1"/>
</dbReference>
<sequence>MLKKFGETYKVFRESRKISLRDIENKGISRSQLSRFEKGETDLTITKFLIALEQINVPIEEFMYATNDFKRDRFYQTIDEVKQCFLNRNVAKLHKLLIKRIENNNSSLFSEMEIVFLKIKLQELSKEDCFNDTDIKRITDYLFGVDYWGVFEILLFGNIMYIFNHATFLLLSKEMLHRTEFYHDIPSYRRVIASMVLNALIICIERDHLVDAKYFEKKISQFYFDESEIYERLIFKYACAFYEFKKNQTTQSILKMRKIIGFMRVAECEKLANRYDEHLRKILESYLNNGI</sequence>
<dbReference type="EMBL" id="JPFW01000007">
    <property type="protein sequence ID" value="KEQ40343.1"/>
    <property type="molecule type" value="Genomic_DNA"/>
</dbReference>
<name>A0A081QBM0_STRMT</name>
<dbReference type="NCBIfam" id="TIGR01716">
    <property type="entry name" value="RGG_Cterm"/>
    <property type="match status" value="1"/>
</dbReference>
<dbReference type="CDD" id="cd00093">
    <property type="entry name" value="HTH_XRE"/>
    <property type="match status" value="1"/>
</dbReference>